<dbReference type="SUPFAM" id="SSF51306">
    <property type="entry name" value="LexA/Signal peptidase"/>
    <property type="match status" value="1"/>
</dbReference>
<sequence>MKMLTDKQQNVFDFIREQVNRMGFPPSVREIAQSFEISTRAAYDHLRAIEKKGYIRRDPMKPRAIEILGNKGRDMINSDAVAFVPLVGRVAAGVPILADQNVDDHLAFPATMVQSGNIFALEVRGDSMIGDGILDGDYVLVREQQIAEPGETVVALLGEEATVKRFYREKNRVRLEPANPTMGPIISDDVSIVGKVVGVFRRI</sequence>
<gene>
    <name evidence="15" type="ORF">METZ01_LOCUS251203</name>
</gene>
<evidence type="ECO:0000256" key="10">
    <source>
        <dbReference type="ARBA" id="ARBA00023163"/>
    </source>
</evidence>
<evidence type="ECO:0000256" key="12">
    <source>
        <dbReference type="ARBA" id="ARBA00023236"/>
    </source>
</evidence>
<reference evidence="15" key="1">
    <citation type="submission" date="2018-05" db="EMBL/GenBank/DDBJ databases">
        <authorList>
            <person name="Lanie J.A."/>
            <person name="Ng W.-L."/>
            <person name="Kazmierczak K.M."/>
            <person name="Andrzejewski T.M."/>
            <person name="Davidsen T.M."/>
            <person name="Wayne K.J."/>
            <person name="Tettelin H."/>
            <person name="Glass J.I."/>
            <person name="Rusch D."/>
            <person name="Podicherti R."/>
            <person name="Tsui H.-C.T."/>
            <person name="Winkler M.E."/>
        </authorList>
    </citation>
    <scope>NUCLEOTIDE SEQUENCE</scope>
</reference>
<evidence type="ECO:0000259" key="13">
    <source>
        <dbReference type="Pfam" id="PF00717"/>
    </source>
</evidence>
<dbReference type="InterPro" id="IPR036286">
    <property type="entry name" value="LexA/Signal_pep-like_sf"/>
</dbReference>
<evidence type="ECO:0000256" key="3">
    <source>
        <dbReference type="ARBA" id="ARBA00022491"/>
    </source>
</evidence>
<dbReference type="FunFam" id="2.10.109.10:FF:000001">
    <property type="entry name" value="LexA repressor"/>
    <property type="match status" value="1"/>
</dbReference>
<dbReference type="PANTHER" id="PTHR33516">
    <property type="entry name" value="LEXA REPRESSOR"/>
    <property type="match status" value="1"/>
</dbReference>
<dbReference type="InterPro" id="IPR006200">
    <property type="entry name" value="LexA"/>
</dbReference>
<dbReference type="InterPro" id="IPR050077">
    <property type="entry name" value="LexA_repressor"/>
</dbReference>
<dbReference type="InterPro" id="IPR039418">
    <property type="entry name" value="LexA-like"/>
</dbReference>
<evidence type="ECO:0000256" key="7">
    <source>
        <dbReference type="ARBA" id="ARBA00022813"/>
    </source>
</evidence>
<organism evidence="15">
    <name type="scientific">marine metagenome</name>
    <dbReference type="NCBI Taxonomy" id="408172"/>
    <lineage>
        <taxon>unclassified sequences</taxon>
        <taxon>metagenomes</taxon>
        <taxon>ecological metagenomes</taxon>
    </lineage>
</organism>
<dbReference type="CDD" id="cd06529">
    <property type="entry name" value="S24_LexA-like"/>
    <property type="match status" value="1"/>
</dbReference>
<keyword evidence="4" id="KW-0235">DNA replication</keyword>
<dbReference type="HAMAP" id="MF_00015">
    <property type="entry name" value="LexA"/>
    <property type="match status" value="1"/>
</dbReference>
<evidence type="ECO:0000259" key="14">
    <source>
        <dbReference type="Pfam" id="PF01726"/>
    </source>
</evidence>
<evidence type="ECO:0000256" key="4">
    <source>
        <dbReference type="ARBA" id="ARBA00022705"/>
    </source>
</evidence>
<evidence type="ECO:0008006" key="16">
    <source>
        <dbReference type="Google" id="ProtNLM"/>
    </source>
</evidence>
<accession>A0A382IGC8</accession>
<keyword evidence="11" id="KW-0234">DNA repair</keyword>
<dbReference type="GO" id="GO:0006508">
    <property type="term" value="P:proteolysis"/>
    <property type="evidence" value="ECO:0007669"/>
    <property type="project" value="InterPro"/>
</dbReference>
<dbReference type="InterPro" id="IPR015927">
    <property type="entry name" value="Peptidase_S24_S26A/B/C"/>
</dbReference>
<dbReference type="Pfam" id="PF00717">
    <property type="entry name" value="Peptidase_S24"/>
    <property type="match status" value="1"/>
</dbReference>
<dbReference type="GO" id="GO:0006260">
    <property type="term" value="P:DNA replication"/>
    <property type="evidence" value="ECO:0007669"/>
    <property type="project" value="UniProtKB-KW"/>
</dbReference>
<evidence type="ECO:0000256" key="5">
    <source>
        <dbReference type="ARBA" id="ARBA00022763"/>
    </source>
</evidence>
<keyword evidence="5" id="KW-0227">DNA damage</keyword>
<evidence type="ECO:0000256" key="11">
    <source>
        <dbReference type="ARBA" id="ARBA00023204"/>
    </source>
</evidence>
<keyword evidence="12" id="KW-0742">SOS response</keyword>
<dbReference type="SUPFAM" id="SSF46785">
    <property type="entry name" value="Winged helix' DNA-binding domain"/>
    <property type="match status" value="1"/>
</dbReference>
<evidence type="ECO:0000256" key="1">
    <source>
        <dbReference type="ARBA" id="ARBA00007484"/>
    </source>
</evidence>
<dbReference type="Gene3D" id="1.10.10.10">
    <property type="entry name" value="Winged helix-like DNA-binding domain superfamily/Winged helix DNA-binding domain"/>
    <property type="match status" value="1"/>
</dbReference>
<dbReference type="InterPro" id="IPR006197">
    <property type="entry name" value="Peptidase_S24_LexA"/>
</dbReference>
<dbReference type="GO" id="GO:0003677">
    <property type="term" value="F:DNA binding"/>
    <property type="evidence" value="ECO:0007669"/>
    <property type="project" value="UniProtKB-KW"/>
</dbReference>
<keyword evidence="8" id="KW-0805">Transcription regulation</keyword>
<dbReference type="GO" id="GO:0006281">
    <property type="term" value="P:DNA repair"/>
    <property type="evidence" value="ECO:0007669"/>
    <property type="project" value="UniProtKB-KW"/>
</dbReference>
<feature type="domain" description="LexA repressor DNA-binding" evidence="14">
    <location>
        <begin position="1"/>
        <end position="64"/>
    </location>
</feature>
<keyword evidence="6" id="KW-0378">Hydrolase</keyword>
<evidence type="ECO:0000256" key="2">
    <source>
        <dbReference type="ARBA" id="ARBA00011738"/>
    </source>
</evidence>
<dbReference type="EMBL" id="UINC01067047">
    <property type="protein sequence ID" value="SVB98349.1"/>
    <property type="molecule type" value="Genomic_DNA"/>
</dbReference>
<keyword evidence="10" id="KW-0804">Transcription</keyword>
<dbReference type="GO" id="GO:0045892">
    <property type="term" value="P:negative regulation of DNA-templated transcription"/>
    <property type="evidence" value="ECO:0007669"/>
    <property type="project" value="InterPro"/>
</dbReference>
<proteinExistence type="inferred from homology"/>
<evidence type="ECO:0000256" key="8">
    <source>
        <dbReference type="ARBA" id="ARBA00023015"/>
    </source>
</evidence>
<dbReference type="Pfam" id="PF01726">
    <property type="entry name" value="LexA_DNA_bind"/>
    <property type="match status" value="1"/>
</dbReference>
<dbReference type="InterPro" id="IPR006199">
    <property type="entry name" value="LexA_DNA-bd_dom"/>
</dbReference>
<dbReference type="InterPro" id="IPR036388">
    <property type="entry name" value="WH-like_DNA-bd_sf"/>
</dbReference>
<dbReference type="PRINTS" id="PR00726">
    <property type="entry name" value="LEXASERPTASE"/>
</dbReference>
<dbReference type="FunFam" id="1.10.10.10:FF:000009">
    <property type="entry name" value="LexA repressor"/>
    <property type="match status" value="1"/>
</dbReference>
<dbReference type="AlphaFoldDB" id="A0A382IGC8"/>
<dbReference type="GO" id="GO:0009432">
    <property type="term" value="P:SOS response"/>
    <property type="evidence" value="ECO:0007669"/>
    <property type="project" value="UniProtKB-KW"/>
</dbReference>
<dbReference type="NCBIfam" id="TIGR00498">
    <property type="entry name" value="lexA"/>
    <property type="match status" value="1"/>
</dbReference>
<comment type="subunit">
    <text evidence="2">Homodimer.</text>
</comment>
<comment type="similarity">
    <text evidence="1">Belongs to the peptidase S24 family.</text>
</comment>
<protein>
    <recommendedName>
        <fullName evidence="16">LexA repressor</fullName>
    </recommendedName>
</protein>
<evidence type="ECO:0000256" key="9">
    <source>
        <dbReference type="ARBA" id="ARBA00023125"/>
    </source>
</evidence>
<dbReference type="PANTHER" id="PTHR33516:SF2">
    <property type="entry name" value="LEXA REPRESSOR-RELATED"/>
    <property type="match status" value="1"/>
</dbReference>
<keyword evidence="3" id="KW-0678">Repressor</keyword>
<evidence type="ECO:0000256" key="6">
    <source>
        <dbReference type="ARBA" id="ARBA00022801"/>
    </source>
</evidence>
<dbReference type="InterPro" id="IPR036390">
    <property type="entry name" value="WH_DNA-bd_sf"/>
</dbReference>
<name>A0A382IGC8_9ZZZZ</name>
<feature type="domain" description="Peptidase S24/S26A/S26B/S26C" evidence="13">
    <location>
        <begin position="85"/>
        <end position="197"/>
    </location>
</feature>
<evidence type="ECO:0000313" key="15">
    <source>
        <dbReference type="EMBL" id="SVB98349.1"/>
    </source>
</evidence>
<dbReference type="Gene3D" id="2.10.109.10">
    <property type="entry name" value="Umud Fragment, subunit A"/>
    <property type="match status" value="1"/>
</dbReference>
<keyword evidence="9" id="KW-0238">DNA-binding</keyword>
<dbReference type="GO" id="GO:0004252">
    <property type="term" value="F:serine-type endopeptidase activity"/>
    <property type="evidence" value="ECO:0007669"/>
    <property type="project" value="InterPro"/>
</dbReference>
<keyword evidence="7" id="KW-0068">Autocatalytic cleavage</keyword>